<comment type="caution">
    <text evidence="9">The sequence shown here is derived from an EMBL/GenBank/DDBJ whole genome shotgun (WGS) entry which is preliminary data.</text>
</comment>
<dbReference type="Pfam" id="PF01288">
    <property type="entry name" value="HPPK"/>
    <property type="match status" value="1"/>
</dbReference>
<dbReference type="PANTHER" id="PTHR43071:SF2">
    <property type="entry name" value="2-AMINO-4-HYDROXY-6-HYDROXYMETHYLDIHYDROPTERIDINE PYROPHOSPHOKINASE"/>
    <property type="match status" value="1"/>
</dbReference>
<organism evidence="9 10">
    <name type="scientific">Idiomarina tyrosinivorans</name>
    <dbReference type="NCBI Taxonomy" id="1445662"/>
    <lineage>
        <taxon>Bacteria</taxon>
        <taxon>Pseudomonadati</taxon>
        <taxon>Pseudomonadota</taxon>
        <taxon>Gammaproteobacteria</taxon>
        <taxon>Alteromonadales</taxon>
        <taxon>Idiomarinaceae</taxon>
        <taxon>Idiomarina</taxon>
    </lineage>
</organism>
<evidence type="ECO:0000259" key="8">
    <source>
        <dbReference type="Pfam" id="PF01288"/>
    </source>
</evidence>
<dbReference type="GO" id="GO:0005524">
    <property type="term" value="F:ATP binding"/>
    <property type="evidence" value="ECO:0007669"/>
    <property type="project" value="UniProtKB-KW"/>
</dbReference>
<dbReference type="InterPro" id="IPR035907">
    <property type="entry name" value="Hppk_sf"/>
</dbReference>
<dbReference type="GO" id="GO:0046656">
    <property type="term" value="P:folic acid biosynthetic process"/>
    <property type="evidence" value="ECO:0007669"/>
    <property type="project" value="UniProtKB-KW"/>
</dbReference>
<evidence type="ECO:0000256" key="7">
    <source>
        <dbReference type="ARBA" id="ARBA00022909"/>
    </source>
</evidence>
<evidence type="ECO:0000256" key="2">
    <source>
        <dbReference type="ARBA" id="ARBA00013253"/>
    </source>
</evidence>
<evidence type="ECO:0000256" key="1">
    <source>
        <dbReference type="ARBA" id="ARBA00005051"/>
    </source>
</evidence>
<feature type="domain" description="7,8-dihydro-6-hydroxymethylpterin-pyrophosphokinase" evidence="8">
    <location>
        <begin position="5"/>
        <end position="129"/>
    </location>
</feature>
<dbReference type="PANTHER" id="PTHR43071">
    <property type="entry name" value="2-AMINO-4-HYDROXY-6-HYDROXYMETHYLDIHYDROPTERIDINE PYROPHOSPHOKINASE"/>
    <property type="match status" value="1"/>
</dbReference>
<dbReference type="RefSeq" id="WP_126842598.1">
    <property type="nucleotide sequence ID" value="NZ_PIQH01000011.1"/>
</dbReference>
<dbReference type="SUPFAM" id="SSF55083">
    <property type="entry name" value="6-hydroxymethyl-7,8-dihydropterin pyrophosphokinase, HPPK"/>
    <property type="match status" value="1"/>
</dbReference>
<reference evidence="9 10" key="1">
    <citation type="journal article" date="2011" name="Front. Microbiol.">
        <title>Genomic signatures of strain selection and enhancement in Bacillus atrophaeus var. globigii, a historical biowarfare simulant.</title>
        <authorList>
            <person name="Gibbons H.S."/>
            <person name="Broomall S.M."/>
            <person name="McNew L.A."/>
            <person name="Daligault H."/>
            <person name="Chapman C."/>
            <person name="Bruce D."/>
            <person name="Karavis M."/>
            <person name="Krepps M."/>
            <person name="McGregor P.A."/>
            <person name="Hong C."/>
            <person name="Park K.H."/>
            <person name="Akmal A."/>
            <person name="Feldman A."/>
            <person name="Lin J.S."/>
            <person name="Chang W.E."/>
            <person name="Higgs B.W."/>
            <person name="Demirev P."/>
            <person name="Lindquist J."/>
            <person name="Liem A."/>
            <person name="Fochler E."/>
            <person name="Read T.D."/>
            <person name="Tapia R."/>
            <person name="Johnson S."/>
            <person name="Bishop-Lilly K.A."/>
            <person name="Detter C."/>
            <person name="Han C."/>
            <person name="Sozhamannan S."/>
            <person name="Rosenzweig C.N."/>
            <person name="Skowronski E.W."/>
        </authorList>
    </citation>
    <scope>NUCLEOTIDE SEQUENCE [LARGE SCALE GENOMIC DNA]</scope>
    <source>
        <strain evidence="9 10">CC-PW-9</strain>
    </source>
</reference>
<keyword evidence="10" id="KW-1185">Reference proteome</keyword>
<protein>
    <recommendedName>
        <fullName evidence="2">2-amino-4-hydroxy-6-hydroxymethyldihydropteridine diphosphokinase</fullName>
        <ecNumber evidence="2">2.7.6.3</ecNumber>
    </recommendedName>
</protein>
<dbReference type="CDD" id="cd00483">
    <property type="entry name" value="HPPK"/>
    <property type="match status" value="1"/>
</dbReference>
<evidence type="ECO:0000256" key="3">
    <source>
        <dbReference type="ARBA" id="ARBA00022679"/>
    </source>
</evidence>
<gene>
    <name evidence="9" type="primary">folK</name>
    <name evidence="9" type="ORF">CWI84_10770</name>
</gene>
<keyword evidence="7" id="KW-0289">Folate biosynthesis</keyword>
<dbReference type="AlphaFoldDB" id="A0A432ZJT4"/>
<accession>A0A432ZJT4</accession>
<dbReference type="InterPro" id="IPR000550">
    <property type="entry name" value="Hppk"/>
</dbReference>
<dbReference type="NCBIfam" id="TIGR01498">
    <property type="entry name" value="folK"/>
    <property type="match status" value="1"/>
</dbReference>
<dbReference type="EMBL" id="PIQH01000011">
    <property type="protein sequence ID" value="RUO78199.1"/>
    <property type="molecule type" value="Genomic_DNA"/>
</dbReference>
<sequence length="180" mass="20409">MREIFLGLGSNVERQQHLRAGLLSLIAQFGPLRRSRVFESAAVGFAGSPFYNLVVQFQSDLGVAELLRYCKAIEAEHGRHDSDPKYSPRTLDIDMLLVGEEVNASKPQLPRDEILHNAFVLQPLAELAPMAIHPQRQQSFAELWRQLSRQSPMQDQQLAPLTKEDWLAHPDLKVIVNDVY</sequence>
<keyword evidence="3" id="KW-0808">Transferase</keyword>
<evidence type="ECO:0000313" key="10">
    <source>
        <dbReference type="Proteomes" id="UP000287996"/>
    </source>
</evidence>
<keyword evidence="6" id="KW-0067">ATP-binding</keyword>
<proteinExistence type="predicted"/>
<keyword evidence="4" id="KW-0547">Nucleotide-binding</keyword>
<dbReference type="UniPathway" id="UPA00077">
    <property type="reaction ID" value="UER00155"/>
</dbReference>
<name>A0A432ZJT4_9GAMM</name>
<evidence type="ECO:0000256" key="4">
    <source>
        <dbReference type="ARBA" id="ARBA00022741"/>
    </source>
</evidence>
<evidence type="ECO:0000256" key="6">
    <source>
        <dbReference type="ARBA" id="ARBA00022840"/>
    </source>
</evidence>
<dbReference type="Proteomes" id="UP000287996">
    <property type="component" value="Unassembled WGS sequence"/>
</dbReference>
<evidence type="ECO:0000313" key="9">
    <source>
        <dbReference type="EMBL" id="RUO78199.1"/>
    </source>
</evidence>
<comment type="pathway">
    <text evidence="1">Cofactor biosynthesis; tetrahydrofolate biosynthesis; 2-amino-4-hydroxy-6-hydroxymethyl-7,8-dihydropteridine diphosphate from 7,8-dihydroneopterin triphosphate: step 4/4.</text>
</comment>
<dbReference type="EC" id="2.7.6.3" evidence="2"/>
<keyword evidence="5 9" id="KW-0418">Kinase</keyword>
<dbReference type="GO" id="GO:0046654">
    <property type="term" value="P:tetrahydrofolate biosynthetic process"/>
    <property type="evidence" value="ECO:0007669"/>
    <property type="project" value="UniProtKB-UniPathway"/>
</dbReference>
<dbReference type="GO" id="GO:0003848">
    <property type="term" value="F:2-amino-4-hydroxy-6-hydroxymethyldihydropteridine diphosphokinase activity"/>
    <property type="evidence" value="ECO:0007669"/>
    <property type="project" value="UniProtKB-EC"/>
</dbReference>
<evidence type="ECO:0000256" key="5">
    <source>
        <dbReference type="ARBA" id="ARBA00022777"/>
    </source>
</evidence>
<dbReference type="Gene3D" id="3.30.70.560">
    <property type="entry name" value="7,8-Dihydro-6-hydroxymethylpterin-pyrophosphokinase HPPK"/>
    <property type="match status" value="1"/>
</dbReference>
<dbReference type="OrthoDB" id="9790168at2"/>
<dbReference type="GO" id="GO:0016301">
    <property type="term" value="F:kinase activity"/>
    <property type="evidence" value="ECO:0007669"/>
    <property type="project" value="UniProtKB-KW"/>
</dbReference>